<feature type="compositionally biased region" description="Acidic residues" evidence="1">
    <location>
        <begin position="227"/>
        <end position="248"/>
    </location>
</feature>
<evidence type="ECO:0000313" key="2">
    <source>
        <dbReference type="EMBL" id="ORZ00719.1"/>
    </source>
</evidence>
<protein>
    <recommendedName>
        <fullName evidence="4">F-box domain-containing protein</fullName>
    </recommendedName>
</protein>
<keyword evidence="3" id="KW-1185">Reference proteome</keyword>
<accession>A0A1X2HN17</accession>
<feature type="region of interest" description="Disordered" evidence="1">
    <location>
        <begin position="220"/>
        <end position="248"/>
    </location>
</feature>
<dbReference type="OMA" id="CATITDE"/>
<evidence type="ECO:0000313" key="3">
    <source>
        <dbReference type="Proteomes" id="UP000242180"/>
    </source>
</evidence>
<dbReference type="SUPFAM" id="SSF81383">
    <property type="entry name" value="F-box domain"/>
    <property type="match status" value="1"/>
</dbReference>
<evidence type="ECO:0008006" key="4">
    <source>
        <dbReference type="Google" id="ProtNLM"/>
    </source>
</evidence>
<organism evidence="2 3">
    <name type="scientific">Syncephalastrum racemosum</name>
    <name type="common">Filamentous fungus</name>
    <dbReference type="NCBI Taxonomy" id="13706"/>
    <lineage>
        <taxon>Eukaryota</taxon>
        <taxon>Fungi</taxon>
        <taxon>Fungi incertae sedis</taxon>
        <taxon>Mucoromycota</taxon>
        <taxon>Mucoromycotina</taxon>
        <taxon>Mucoromycetes</taxon>
        <taxon>Mucorales</taxon>
        <taxon>Syncephalastraceae</taxon>
        <taxon>Syncephalastrum</taxon>
    </lineage>
</organism>
<sequence>MEALPTEIVHHIVRYLSGDQRSLAAAHRSCKILWQATLAELYREPHFRDLSHFTSFVEHIPPQAAQHIRKLDFSLVPHRWTRNTLGQSVLRLLEDAKYVTELDLNMCRIDRDTLIGILSRLQKPYFVSIGDNAAVNDQVVSCLRDVRKIDIRNTSISNTGLETIARQCPRLEWLDVSSCLGITESGIVFLNRQCPRLKHLDLGKCYNIVFIGENESEADIAEAQWTTDEDGDEDQDQDEEDGADNGHT</sequence>
<dbReference type="Proteomes" id="UP000242180">
    <property type="component" value="Unassembled WGS sequence"/>
</dbReference>
<name>A0A1X2HN17_SYNRA</name>
<dbReference type="AlphaFoldDB" id="A0A1X2HN17"/>
<reference evidence="2 3" key="1">
    <citation type="submission" date="2016-07" db="EMBL/GenBank/DDBJ databases">
        <title>Pervasive Adenine N6-methylation of Active Genes in Fungi.</title>
        <authorList>
            <consortium name="DOE Joint Genome Institute"/>
            <person name="Mondo S.J."/>
            <person name="Dannebaum R.O."/>
            <person name="Kuo R.C."/>
            <person name="Labutti K."/>
            <person name="Haridas S."/>
            <person name="Kuo A."/>
            <person name="Salamov A."/>
            <person name="Ahrendt S.R."/>
            <person name="Lipzen A."/>
            <person name="Sullivan W."/>
            <person name="Andreopoulos W.B."/>
            <person name="Clum A."/>
            <person name="Lindquist E."/>
            <person name="Daum C."/>
            <person name="Ramamoorthy G.K."/>
            <person name="Gryganskyi A."/>
            <person name="Culley D."/>
            <person name="Magnuson J.K."/>
            <person name="James T.Y."/>
            <person name="O'Malley M.A."/>
            <person name="Stajich J.E."/>
            <person name="Spatafora J.W."/>
            <person name="Visel A."/>
            <person name="Grigoriev I.V."/>
        </authorList>
    </citation>
    <scope>NUCLEOTIDE SEQUENCE [LARGE SCALE GENOMIC DNA]</scope>
    <source>
        <strain evidence="2 3">NRRL 2496</strain>
    </source>
</reference>
<dbReference type="InterPro" id="IPR036047">
    <property type="entry name" value="F-box-like_dom_sf"/>
</dbReference>
<dbReference type="InterPro" id="IPR032675">
    <property type="entry name" value="LRR_dom_sf"/>
</dbReference>
<comment type="caution">
    <text evidence="2">The sequence shown here is derived from an EMBL/GenBank/DDBJ whole genome shotgun (WGS) entry which is preliminary data.</text>
</comment>
<dbReference type="EMBL" id="MCGN01000002">
    <property type="protein sequence ID" value="ORZ00719.1"/>
    <property type="molecule type" value="Genomic_DNA"/>
</dbReference>
<gene>
    <name evidence="2" type="ORF">BCR43DRAFT_452837</name>
</gene>
<dbReference type="GO" id="GO:0019005">
    <property type="term" value="C:SCF ubiquitin ligase complex"/>
    <property type="evidence" value="ECO:0007669"/>
    <property type="project" value="TreeGrafter"/>
</dbReference>
<dbReference type="Gene3D" id="3.80.10.10">
    <property type="entry name" value="Ribonuclease Inhibitor"/>
    <property type="match status" value="1"/>
</dbReference>
<proteinExistence type="predicted"/>
<evidence type="ECO:0000256" key="1">
    <source>
        <dbReference type="SAM" id="MobiDB-lite"/>
    </source>
</evidence>
<dbReference type="STRING" id="13706.A0A1X2HN17"/>
<dbReference type="PANTHER" id="PTHR13318">
    <property type="entry name" value="PARTNER OF PAIRED, ISOFORM B-RELATED"/>
    <property type="match status" value="1"/>
</dbReference>
<dbReference type="OrthoDB" id="550575at2759"/>
<dbReference type="InParanoid" id="A0A1X2HN17"/>
<dbReference type="SUPFAM" id="SSF52047">
    <property type="entry name" value="RNI-like"/>
    <property type="match status" value="1"/>
</dbReference>
<dbReference type="GO" id="GO:0031146">
    <property type="term" value="P:SCF-dependent proteasomal ubiquitin-dependent protein catabolic process"/>
    <property type="evidence" value="ECO:0007669"/>
    <property type="project" value="TreeGrafter"/>
</dbReference>